<dbReference type="InterPro" id="IPR018637">
    <property type="entry name" value="DUF2059"/>
</dbReference>
<dbReference type="Pfam" id="PF09832">
    <property type="entry name" value="DUF2059"/>
    <property type="match status" value="1"/>
</dbReference>
<gene>
    <name evidence="3" type="ORF">WJT86_05250</name>
</gene>
<feature type="signal peptide" evidence="1">
    <location>
        <begin position="1"/>
        <end position="23"/>
    </location>
</feature>
<organism evidence="3 4">
    <name type="scientific">Hohaiivirga grylli</name>
    <dbReference type="NCBI Taxonomy" id="3133970"/>
    <lineage>
        <taxon>Bacteria</taxon>
        <taxon>Pseudomonadati</taxon>
        <taxon>Pseudomonadota</taxon>
        <taxon>Alphaproteobacteria</taxon>
        <taxon>Hyphomicrobiales</taxon>
        <taxon>Methylobacteriaceae</taxon>
        <taxon>Hohaiivirga</taxon>
    </lineage>
</organism>
<comment type="caution">
    <text evidence="3">The sequence shown here is derived from an EMBL/GenBank/DDBJ whole genome shotgun (WGS) entry which is preliminary data.</text>
</comment>
<keyword evidence="4" id="KW-1185">Reference proteome</keyword>
<keyword evidence="1" id="KW-0732">Signal</keyword>
<feature type="chain" id="PRO_5047417921" evidence="1">
    <location>
        <begin position="24"/>
        <end position="181"/>
    </location>
</feature>
<evidence type="ECO:0000313" key="4">
    <source>
        <dbReference type="Proteomes" id="UP001418637"/>
    </source>
</evidence>
<name>A0ABV0BLP6_9HYPH</name>
<feature type="domain" description="DUF2059" evidence="2">
    <location>
        <begin position="111"/>
        <end position="161"/>
    </location>
</feature>
<evidence type="ECO:0000259" key="2">
    <source>
        <dbReference type="Pfam" id="PF09832"/>
    </source>
</evidence>
<protein>
    <submittedName>
        <fullName evidence="3">DUF2059 domain-containing protein</fullName>
    </submittedName>
</protein>
<dbReference type="RefSeq" id="WP_346336477.1">
    <property type="nucleotide sequence ID" value="NZ_JBBYXI010000002.1"/>
</dbReference>
<reference evidence="3 4" key="1">
    <citation type="submission" date="2024-04" db="EMBL/GenBank/DDBJ databases">
        <title>A novel species isolated from cricket.</title>
        <authorList>
            <person name="Wang H.-C."/>
        </authorList>
    </citation>
    <scope>NUCLEOTIDE SEQUENCE [LARGE SCALE GENOMIC DNA]</scope>
    <source>
        <strain evidence="3 4">WL0021</strain>
    </source>
</reference>
<dbReference type="Proteomes" id="UP001418637">
    <property type="component" value="Unassembled WGS sequence"/>
</dbReference>
<dbReference type="EMBL" id="JBBYXI010000002">
    <property type="protein sequence ID" value="MEN3930470.1"/>
    <property type="molecule type" value="Genomic_DNA"/>
</dbReference>
<proteinExistence type="predicted"/>
<accession>A0ABV0BLP6</accession>
<sequence>MRLTSSLAAVTVAFSLLTGTAMAQAPAPAQQNSAPALDLSKKQFTASHLAIAKEVADASGISRSFNGVVDQILDQVRQITVTRPEMKDDLEKVITALKPELELQQAQISNAATRVFANFLTEAELKDIDAFFKTPSGKKYIESQPQILDAFVNEFQNWSRNLGDYIMIRVRAEMTKLGHKF</sequence>
<evidence type="ECO:0000313" key="3">
    <source>
        <dbReference type="EMBL" id="MEN3930470.1"/>
    </source>
</evidence>
<evidence type="ECO:0000256" key="1">
    <source>
        <dbReference type="SAM" id="SignalP"/>
    </source>
</evidence>